<dbReference type="Proteomes" id="UP000001745">
    <property type="component" value="Unassembled WGS sequence"/>
</dbReference>
<sequence>MEAIWHFHHEPWSSDDFPAGESKKETDQRLRHLSSKPWWENTKNEVVRFLHKELTSQSPWGYTIYRTVYTPESDQHWDAFLDAISKNTYAGLGSDLHDDEPSRIFKEGYRTLVFNDPAQFNGATLDEIRKHFRAFRESDTNGNQEVRFRWCLVIDEGALQSFIRHPSWVTVVDPNYRGGSSYNTQYYPGYLRLYLSDLWSLTRIGRALGLDDVCGTMKGPDDVPWFDSDMY</sequence>
<accession>B8LX06</accession>
<protein>
    <submittedName>
        <fullName evidence="1">Uncharacterized protein</fullName>
    </submittedName>
</protein>
<dbReference type="OrthoDB" id="4217358at2759"/>
<evidence type="ECO:0000313" key="2">
    <source>
        <dbReference type="Proteomes" id="UP000001745"/>
    </source>
</evidence>
<dbReference type="VEuPathDB" id="FungiDB:TSTA_079940"/>
<dbReference type="STRING" id="441959.B8LX06"/>
<dbReference type="InParanoid" id="B8LX06"/>
<evidence type="ECO:0000313" key="1">
    <source>
        <dbReference type="EMBL" id="EED24639.1"/>
    </source>
</evidence>
<dbReference type="HOGENOM" id="CLU_076666_1_0_1"/>
<organism evidence="1 2">
    <name type="scientific">Talaromyces stipitatus (strain ATCC 10500 / CBS 375.48 / QM 6759 / NRRL 1006)</name>
    <name type="common">Penicillium stipitatum</name>
    <dbReference type="NCBI Taxonomy" id="441959"/>
    <lineage>
        <taxon>Eukaryota</taxon>
        <taxon>Fungi</taxon>
        <taxon>Dikarya</taxon>
        <taxon>Ascomycota</taxon>
        <taxon>Pezizomycotina</taxon>
        <taxon>Eurotiomycetes</taxon>
        <taxon>Eurotiomycetidae</taxon>
        <taxon>Eurotiales</taxon>
        <taxon>Trichocomaceae</taxon>
        <taxon>Talaromyces</taxon>
        <taxon>Talaromyces sect. Talaromyces</taxon>
    </lineage>
</organism>
<dbReference type="OMA" id="ADDEGWP"/>
<gene>
    <name evidence="1" type="ORF">TSTA_079940</name>
</gene>
<dbReference type="RefSeq" id="XP_002342026.1">
    <property type="nucleotide sequence ID" value="XM_002341985.1"/>
</dbReference>
<dbReference type="AlphaFoldDB" id="B8LX06"/>
<proteinExistence type="predicted"/>
<dbReference type="EMBL" id="EQ962652">
    <property type="protein sequence ID" value="EED24639.1"/>
    <property type="molecule type" value="Genomic_DNA"/>
</dbReference>
<dbReference type="GeneID" id="8106595"/>
<reference evidence="2" key="1">
    <citation type="journal article" date="2015" name="Genome Announc.">
        <title>Genome sequence of the AIDS-associated pathogen Penicillium marneffei (ATCC18224) and its near taxonomic relative Talaromyces stipitatus (ATCC10500).</title>
        <authorList>
            <person name="Nierman W.C."/>
            <person name="Fedorova-Abrams N.D."/>
            <person name="Andrianopoulos A."/>
        </authorList>
    </citation>
    <scope>NUCLEOTIDE SEQUENCE [LARGE SCALE GENOMIC DNA]</scope>
    <source>
        <strain evidence="2">ATCC 10500 / CBS 375.48 / QM 6759 / NRRL 1006</strain>
    </source>
</reference>
<keyword evidence="2" id="KW-1185">Reference proteome</keyword>
<name>B8LX06_TALSN</name>
<dbReference type="eggNOG" id="ENOG502SX1Y">
    <property type="taxonomic scope" value="Eukaryota"/>
</dbReference>
<dbReference type="PhylomeDB" id="B8LX06"/>